<dbReference type="AlphaFoldDB" id="A0AAD9S3T0"/>
<evidence type="ECO:0000313" key="3">
    <source>
        <dbReference type="Proteomes" id="UP001265746"/>
    </source>
</evidence>
<accession>A0AAD9S3T0</accession>
<comment type="caution">
    <text evidence="2">The sequence shown here is derived from an EMBL/GenBank/DDBJ whole genome shotgun (WGS) entry which is preliminary data.</text>
</comment>
<dbReference type="Proteomes" id="UP001265746">
    <property type="component" value="Unassembled WGS sequence"/>
</dbReference>
<feature type="compositionally biased region" description="Polar residues" evidence="1">
    <location>
        <begin position="118"/>
        <end position="136"/>
    </location>
</feature>
<keyword evidence="3" id="KW-1185">Reference proteome</keyword>
<feature type="region of interest" description="Disordered" evidence="1">
    <location>
        <begin position="427"/>
        <end position="456"/>
    </location>
</feature>
<proteinExistence type="predicted"/>
<organism evidence="2 3">
    <name type="scientific">Phomopsis amygdali</name>
    <name type="common">Fusicoccum amygdali</name>
    <dbReference type="NCBI Taxonomy" id="1214568"/>
    <lineage>
        <taxon>Eukaryota</taxon>
        <taxon>Fungi</taxon>
        <taxon>Dikarya</taxon>
        <taxon>Ascomycota</taxon>
        <taxon>Pezizomycotina</taxon>
        <taxon>Sordariomycetes</taxon>
        <taxon>Sordariomycetidae</taxon>
        <taxon>Diaporthales</taxon>
        <taxon>Diaporthaceae</taxon>
        <taxon>Diaporthe</taxon>
    </lineage>
</organism>
<feature type="compositionally biased region" description="Low complexity" evidence="1">
    <location>
        <begin position="151"/>
        <end position="163"/>
    </location>
</feature>
<evidence type="ECO:0000256" key="1">
    <source>
        <dbReference type="SAM" id="MobiDB-lite"/>
    </source>
</evidence>
<reference evidence="2" key="1">
    <citation type="submission" date="2023-06" db="EMBL/GenBank/DDBJ databases">
        <authorList>
            <person name="Noh H."/>
        </authorList>
    </citation>
    <scope>NUCLEOTIDE SEQUENCE</scope>
    <source>
        <strain evidence="2">DUCC20226</strain>
    </source>
</reference>
<sequence length="456" mass="49388">MADFKMVENRKYNNEEINYVNARIHAGWNPETIAKAFKQDHGEYWANREFTKKQVAYIRSTYKTAPGLIQPYTGPIPEFPRSPTSEESPEPVSSTNRKRKRAVETAQARSSSVQASVHQGSNSPIAGSSHQCQQAQPPHDTATGHGVQSQALASGSPSAPPASTNDTPGNKFLKEPFGIDVDAGDPFAEINYGMDVFEAGTAAEDFSLDPDDPNLIGPASPGQGSSIPDVRTLLPDTPLQSIEGHQSATAGGSNNANSAYLATQQPGFPGPQLQFPPGCTHRGAVARADPFGVWYFDPHDSCQIRLGHRHEMDGGVYFTNDIGVVQSMLAMHQTEAAGFMLGVAMAAEHLLTNNDNNDAGGVQHQALMRRAAQIVYNNIPADMRDSLRLAVPEPDVVRRLSEMNRRLPPGHFHDPFQNRVVRYDMARDSEAQDGAQGRAGGSKRRRLGTDSSGPPV</sequence>
<feature type="compositionally biased region" description="Low complexity" evidence="1">
    <location>
        <begin position="247"/>
        <end position="265"/>
    </location>
</feature>
<feature type="region of interest" description="Disordered" evidence="1">
    <location>
        <begin position="242"/>
        <end position="265"/>
    </location>
</feature>
<protein>
    <submittedName>
        <fullName evidence="2">Uncharacterized protein</fullName>
    </submittedName>
</protein>
<name>A0AAD9S3T0_PHOAM</name>
<evidence type="ECO:0000313" key="2">
    <source>
        <dbReference type="EMBL" id="KAK2598580.1"/>
    </source>
</evidence>
<gene>
    <name evidence="2" type="ORF">N8I77_011980</name>
</gene>
<feature type="compositionally biased region" description="Low complexity" evidence="1">
    <location>
        <begin position="106"/>
        <end position="117"/>
    </location>
</feature>
<feature type="compositionally biased region" description="Low complexity" evidence="1">
    <location>
        <begin position="79"/>
        <end position="94"/>
    </location>
</feature>
<feature type="region of interest" description="Disordered" evidence="1">
    <location>
        <begin position="67"/>
        <end position="176"/>
    </location>
</feature>
<dbReference type="EMBL" id="JAUJFL010000008">
    <property type="protein sequence ID" value="KAK2598580.1"/>
    <property type="molecule type" value="Genomic_DNA"/>
</dbReference>